<proteinExistence type="predicted"/>
<sequence>MKISYSFFLASTLPVRDNAVKNILFNISALFLKLSVINIFAYLALRANAYMAYLMFSEDPLQKVLFIASRRVGVHTLLVFFFTVTIFTAGLYDTLLWAMDSPGYVTRSSIVPASTLTNQLLANPSYLVSVSNPDQNLSHVNVDEALSSNLFKVGFNFTLPGTKVPSDGNTVPALSTPRFNVAGPRIWLDSEGYSVTVDQSTMIAQNFSCPVSSYPDTRTQVWSCPIPNESALSMLTMESAPLGSALVWWDGEHSEYVLPDRKDHPWRSLGVGGDTAMMKQVFTVTKGNRRHTFLETVTKASMLAINPPVIPDAEVVEMVRRTWSPDPTKPIDDDTKAVADIVLRRQASGQSSTIGVMTGDDLSVVSSTIELLNPVNAFQVNGTPIYAILRISFTNITLIRSESLAEEVKPLAPCDYYYTNIATGGKVRSSKCRNWGDVNQTGAHLLGQIDTSSSMVLTDILGDGGTSNSTSALNQTGLEWYASKQNHIDQVLLSRSLILGGDPTTVDVSVKHDQPALSYLQVLLILLPILFFVVTFILMLRDKPGYFKSSFLAAVCATTHVGNGSCHRSNYLRSGTGDLILHSRGEHILIGTPEGGYLTKMGAELPHLQYSMTPMMTSEEPLLAKE</sequence>
<protein>
    <recommendedName>
        <fullName evidence="4">Transmembrane protein</fullName>
    </recommendedName>
</protein>
<dbReference type="EMBL" id="ML213889">
    <property type="protein sequence ID" value="TFK31131.1"/>
    <property type="molecule type" value="Genomic_DNA"/>
</dbReference>
<gene>
    <name evidence="2" type="ORF">BDQ12DRAFT_694521</name>
</gene>
<evidence type="ECO:0000256" key="1">
    <source>
        <dbReference type="SAM" id="Phobius"/>
    </source>
</evidence>
<keyword evidence="1" id="KW-1133">Transmembrane helix</keyword>
<evidence type="ECO:0000313" key="2">
    <source>
        <dbReference type="EMBL" id="TFK31131.1"/>
    </source>
</evidence>
<evidence type="ECO:0008006" key="4">
    <source>
        <dbReference type="Google" id="ProtNLM"/>
    </source>
</evidence>
<keyword evidence="1" id="KW-0472">Membrane</keyword>
<dbReference type="AlphaFoldDB" id="A0A5C3LQZ3"/>
<dbReference type="OrthoDB" id="5348845at2759"/>
<organism evidence="2 3">
    <name type="scientific">Crucibulum laeve</name>
    <dbReference type="NCBI Taxonomy" id="68775"/>
    <lineage>
        <taxon>Eukaryota</taxon>
        <taxon>Fungi</taxon>
        <taxon>Dikarya</taxon>
        <taxon>Basidiomycota</taxon>
        <taxon>Agaricomycotina</taxon>
        <taxon>Agaricomycetes</taxon>
        <taxon>Agaricomycetidae</taxon>
        <taxon>Agaricales</taxon>
        <taxon>Agaricineae</taxon>
        <taxon>Nidulariaceae</taxon>
        <taxon>Crucibulum</taxon>
    </lineage>
</organism>
<feature type="transmembrane region" description="Helical" evidence="1">
    <location>
        <begin position="519"/>
        <end position="540"/>
    </location>
</feature>
<keyword evidence="3" id="KW-1185">Reference proteome</keyword>
<evidence type="ECO:0000313" key="3">
    <source>
        <dbReference type="Proteomes" id="UP000308652"/>
    </source>
</evidence>
<name>A0A5C3LQZ3_9AGAR</name>
<dbReference type="Proteomes" id="UP000308652">
    <property type="component" value="Unassembled WGS sequence"/>
</dbReference>
<keyword evidence="1" id="KW-0812">Transmembrane</keyword>
<feature type="transmembrane region" description="Helical" evidence="1">
    <location>
        <begin position="23"/>
        <end position="45"/>
    </location>
</feature>
<reference evidence="2 3" key="1">
    <citation type="journal article" date="2019" name="Nat. Ecol. Evol.">
        <title>Megaphylogeny resolves global patterns of mushroom evolution.</title>
        <authorList>
            <person name="Varga T."/>
            <person name="Krizsan K."/>
            <person name="Foldi C."/>
            <person name="Dima B."/>
            <person name="Sanchez-Garcia M."/>
            <person name="Sanchez-Ramirez S."/>
            <person name="Szollosi G.J."/>
            <person name="Szarkandi J.G."/>
            <person name="Papp V."/>
            <person name="Albert L."/>
            <person name="Andreopoulos W."/>
            <person name="Angelini C."/>
            <person name="Antonin V."/>
            <person name="Barry K.W."/>
            <person name="Bougher N.L."/>
            <person name="Buchanan P."/>
            <person name="Buyck B."/>
            <person name="Bense V."/>
            <person name="Catcheside P."/>
            <person name="Chovatia M."/>
            <person name="Cooper J."/>
            <person name="Damon W."/>
            <person name="Desjardin D."/>
            <person name="Finy P."/>
            <person name="Geml J."/>
            <person name="Haridas S."/>
            <person name="Hughes K."/>
            <person name="Justo A."/>
            <person name="Karasinski D."/>
            <person name="Kautmanova I."/>
            <person name="Kiss B."/>
            <person name="Kocsube S."/>
            <person name="Kotiranta H."/>
            <person name="LaButti K.M."/>
            <person name="Lechner B.E."/>
            <person name="Liimatainen K."/>
            <person name="Lipzen A."/>
            <person name="Lukacs Z."/>
            <person name="Mihaltcheva S."/>
            <person name="Morgado L.N."/>
            <person name="Niskanen T."/>
            <person name="Noordeloos M.E."/>
            <person name="Ohm R.A."/>
            <person name="Ortiz-Santana B."/>
            <person name="Ovrebo C."/>
            <person name="Racz N."/>
            <person name="Riley R."/>
            <person name="Savchenko A."/>
            <person name="Shiryaev A."/>
            <person name="Soop K."/>
            <person name="Spirin V."/>
            <person name="Szebenyi C."/>
            <person name="Tomsovsky M."/>
            <person name="Tulloss R.E."/>
            <person name="Uehling J."/>
            <person name="Grigoriev I.V."/>
            <person name="Vagvolgyi C."/>
            <person name="Papp T."/>
            <person name="Martin F.M."/>
            <person name="Miettinen O."/>
            <person name="Hibbett D.S."/>
            <person name="Nagy L.G."/>
        </authorList>
    </citation>
    <scope>NUCLEOTIDE SEQUENCE [LARGE SCALE GENOMIC DNA]</scope>
    <source>
        <strain evidence="2 3">CBS 166.37</strain>
    </source>
</reference>
<feature type="transmembrane region" description="Helical" evidence="1">
    <location>
        <begin position="72"/>
        <end position="92"/>
    </location>
</feature>
<accession>A0A5C3LQZ3</accession>